<evidence type="ECO:0000313" key="1">
    <source>
        <dbReference type="EMBL" id="OIO07268.1"/>
    </source>
</evidence>
<name>A0A1J4T586_9BACT</name>
<gene>
    <name evidence="1" type="ORF">AUJ35_02430</name>
</gene>
<evidence type="ECO:0000313" key="2">
    <source>
        <dbReference type="Proteomes" id="UP000182860"/>
    </source>
</evidence>
<accession>A0A1J4T586</accession>
<proteinExistence type="predicted"/>
<reference evidence="1 2" key="1">
    <citation type="journal article" date="2016" name="Environ. Microbiol.">
        <title>Genomic resolution of a cold subsurface aquifer community provides metabolic insights for novel microbes adapted to high CO concentrations.</title>
        <authorList>
            <person name="Probst A.J."/>
            <person name="Castelle C.J."/>
            <person name="Singh A."/>
            <person name="Brown C.T."/>
            <person name="Anantharaman K."/>
            <person name="Sharon I."/>
            <person name="Hug L.A."/>
            <person name="Burstein D."/>
            <person name="Emerson J.B."/>
            <person name="Thomas B.C."/>
            <person name="Banfield J.F."/>
        </authorList>
    </citation>
    <scope>NUCLEOTIDE SEQUENCE [LARGE SCALE GENOMIC DNA]</scope>
    <source>
        <strain evidence="1">CG1_02_41_21</strain>
    </source>
</reference>
<dbReference type="AlphaFoldDB" id="A0A1J4T586"/>
<protein>
    <submittedName>
        <fullName evidence="1">Uncharacterized protein</fullName>
    </submittedName>
</protein>
<comment type="caution">
    <text evidence="1">The sequence shown here is derived from an EMBL/GenBank/DDBJ whole genome shotgun (WGS) entry which is preliminary data.</text>
</comment>
<dbReference type="Proteomes" id="UP000182860">
    <property type="component" value="Unassembled WGS sequence"/>
</dbReference>
<organism evidence="1 2">
    <name type="scientific">Candidatus Falkowbacteria bacterium CG1_02_41_21</name>
    <dbReference type="NCBI Taxonomy" id="1805147"/>
    <lineage>
        <taxon>Bacteria</taxon>
        <taxon>Candidatus Falkowiibacteriota</taxon>
    </lineage>
</organism>
<sequence length="111" mass="13010">MSTKLTFKSDRFKKNRGGYSRWLSLSCEKCKNQLMIYQKDGPGILKRLYFDRIVSPDDLKDKEKLECKECKTVLGIRTIYKKESRPAYRLFAGAIEKKIVKGNKIVLWAQK</sequence>
<dbReference type="EMBL" id="MNUV01000045">
    <property type="protein sequence ID" value="OIO07268.1"/>
    <property type="molecule type" value="Genomic_DNA"/>
</dbReference>